<keyword evidence="2 3" id="KW-0040">ANK repeat</keyword>
<name>A0ABN9RLX9_9DINO</name>
<protein>
    <submittedName>
        <fullName evidence="4">Uncharacterized protein</fullName>
    </submittedName>
</protein>
<dbReference type="PROSITE" id="PS50297">
    <property type="entry name" value="ANK_REP_REGION"/>
    <property type="match status" value="1"/>
</dbReference>
<proteinExistence type="predicted"/>
<evidence type="ECO:0000256" key="2">
    <source>
        <dbReference type="ARBA" id="ARBA00023043"/>
    </source>
</evidence>
<dbReference type="PANTHER" id="PTHR24171">
    <property type="entry name" value="ANKYRIN REPEAT DOMAIN-CONTAINING PROTEIN 39-RELATED"/>
    <property type="match status" value="1"/>
</dbReference>
<feature type="repeat" description="ANK" evidence="3">
    <location>
        <begin position="462"/>
        <end position="494"/>
    </location>
</feature>
<accession>A0ABN9RLX9</accession>
<dbReference type="Gene3D" id="1.25.40.20">
    <property type="entry name" value="Ankyrin repeat-containing domain"/>
    <property type="match status" value="1"/>
</dbReference>
<sequence>MFKTTARLQSEQWGVQEHEQLMKYIELAGTYDQLDLSNCAFAEAIFRRAQAIEWSYHDRLREADSASSKDKMSPEEFSAFSGFSKAGDLLTAAPTCGRPRRGGCRGDRVAARCLRLPLRPSAHCGGAGCGQAQAGSVQDTLGPARPVLPRTRALCPCRGVHTCSPEPSVGDLTFVLQTCCDDELDKKRTFVKAYASSSGSATLSDDEADAIIFDCEVWYLGTHCGGPLELWEALSEPEEWLQFFRACEAFVPCARACPELREAVLEKGIVQYVRELEVLLRPDVPLVLCPAHEDAAHERFLLEADGCVCCEARRDLVLGAAAGGAVVLVRRDDARRLVLVPRHSGQPGGQLRLALASHAGLGLCPAAHARLVGPGPGLTTGGPVQPVVLGTADWAMVATLDGARLGPVLGPAGAPPRVLHAGDPVQELGIRLNRALWFASEEGDVEEMEELVKQGADVNWANNESMGHPAAREGHLDALEFLLARGFDVNRSGKAGGSTLIEAATYAHVAIVRRLLAVPGLRLGTLEAAHRAGNARAPDGFRSQIIRTEFWCWWFLLLS</sequence>
<organism evidence="4 5">
    <name type="scientific">Prorocentrum cordatum</name>
    <dbReference type="NCBI Taxonomy" id="2364126"/>
    <lineage>
        <taxon>Eukaryota</taxon>
        <taxon>Sar</taxon>
        <taxon>Alveolata</taxon>
        <taxon>Dinophyceae</taxon>
        <taxon>Prorocentrales</taxon>
        <taxon>Prorocentraceae</taxon>
        <taxon>Prorocentrum</taxon>
    </lineage>
</organism>
<reference evidence="4" key="1">
    <citation type="submission" date="2023-10" db="EMBL/GenBank/DDBJ databases">
        <authorList>
            <person name="Chen Y."/>
            <person name="Shah S."/>
            <person name="Dougan E. K."/>
            <person name="Thang M."/>
            <person name="Chan C."/>
        </authorList>
    </citation>
    <scope>NUCLEOTIDE SEQUENCE [LARGE SCALE GENOMIC DNA]</scope>
</reference>
<dbReference type="SUPFAM" id="SSF48403">
    <property type="entry name" value="Ankyrin repeat"/>
    <property type="match status" value="1"/>
</dbReference>
<dbReference type="SMART" id="SM00248">
    <property type="entry name" value="ANK"/>
    <property type="match status" value="2"/>
</dbReference>
<dbReference type="EMBL" id="CAUYUJ010007280">
    <property type="protein sequence ID" value="CAK0820178.1"/>
    <property type="molecule type" value="Genomic_DNA"/>
</dbReference>
<keyword evidence="5" id="KW-1185">Reference proteome</keyword>
<evidence type="ECO:0000256" key="3">
    <source>
        <dbReference type="PROSITE-ProRule" id="PRU00023"/>
    </source>
</evidence>
<dbReference type="PROSITE" id="PS50088">
    <property type="entry name" value="ANK_REPEAT"/>
    <property type="match status" value="1"/>
</dbReference>
<dbReference type="Pfam" id="PF12796">
    <property type="entry name" value="Ank_2"/>
    <property type="match status" value="1"/>
</dbReference>
<gene>
    <name evidence="4" type="ORF">PCOR1329_LOCUS21957</name>
</gene>
<dbReference type="InterPro" id="IPR002110">
    <property type="entry name" value="Ankyrin_rpt"/>
</dbReference>
<evidence type="ECO:0000313" key="4">
    <source>
        <dbReference type="EMBL" id="CAK0820178.1"/>
    </source>
</evidence>
<dbReference type="PANTHER" id="PTHR24171:SF9">
    <property type="entry name" value="ANKYRIN REPEAT DOMAIN-CONTAINING PROTEIN 39"/>
    <property type="match status" value="1"/>
</dbReference>
<comment type="caution">
    <text evidence="4">The sequence shown here is derived from an EMBL/GenBank/DDBJ whole genome shotgun (WGS) entry which is preliminary data.</text>
</comment>
<dbReference type="Proteomes" id="UP001189429">
    <property type="component" value="Unassembled WGS sequence"/>
</dbReference>
<dbReference type="InterPro" id="IPR036770">
    <property type="entry name" value="Ankyrin_rpt-contain_sf"/>
</dbReference>
<evidence type="ECO:0000313" key="5">
    <source>
        <dbReference type="Proteomes" id="UP001189429"/>
    </source>
</evidence>
<evidence type="ECO:0000256" key="1">
    <source>
        <dbReference type="ARBA" id="ARBA00022737"/>
    </source>
</evidence>
<keyword evidence="1" id="KW-0677">Repeat</keyword>